<protein>
    <submittedName>
        <fullName evidence="3">Protein deglycase DJ-1zDJ-1-like</fullName>
    </submittedName>
</protein>
<dbReference type="SUPFAM" id="SSF52317">
    <property type="entry name" value="Class I glutamine amidotransferase-like"/>
    <property type="match status" value="1"/>
</dbReference>
<evidence type="ECO:0000313" key="3">
    <source>
        <dbReference type="Ensembl" id="ENSSGRP00000004924.1"/>
    </source>
</evidence>
<dbReference type="Proteomes" id="UP000472262">
    <property type="component" value="Unassembled WGS sequence"/>
</dbReference>
<dbReference type="GO" id="GO:0005634">
    <property type="term" value="C:nucleus"/>
    <property type="evidence" value="ECO:0007669"/>
    <property type="project" value="TreeGrafter"/>
</dbReference>
<accession>A0A672K2D6</accession>
<dbReference type="InterPro" id="IPR002818">
    <property type="entry name" value="DJ-1/PfpI"/>
</dbReference>
<dbReference type="GO" id="GO:0016684">
    <property type="term" value="F:oxidoreductase activity, acting on peroxide as acceptor"/>
    <property type="evidence" value="ECO:0007669"/>
    <property type="project" value="TreeGrafter"/>
</dbReference>
<dbReference type="GO" id="GO:0005739">
    <property type="term" value="C:mitochondrion"/>
    <property type="evidence" value="ECO:0007669"/>
    <property type="project" value="TreeGrafter"/>
</dbReference>
<name>A0A672K2D6_SINGR</name>
<sequence>QGPYDVVLLPGGLLGAQNLSESPAVKEVLKDQEGRKGLIAAICAGNLHIVTSVHTLTFPWMNSIYFNSFSASPLGKMSAKRSHILPFSSSMNFPEGLW</sequence>
<dbReference type="GO" id="GO:0006979">
    <property type="term" value="P:response to oxidative stress"/>
    <property type="evidence" value="ECO:0007669"/>
    <property type="project" value="TreeGrafter"/>
</dbReference>
<dbReference type="InterPro" id="IPR050325">
    <property type="entry name" value="Prot/Nucl_acid_deglycase"/>
</dbReference>
<feature type="domain" description="DJ-1/PfpI" evidence="2">
    <location>
        <begin position="3"/>
        <end position="48"/>
    </location>
</feature>
<dbReference type="InParanoid" id="A0A672K2D6"/>
<dbReference type="Pfam" id="PF01965">
    <property type="entry name" value="DJ-1_PfpI"/>
    <property type="match status" value="1"/>
</dbReference>
<reference evidence="3" key="1">
    <citation type="submission" date="2025-08" db="UniProtKB">
        <authorList>
            <consortium name="Ensembl"/>
        </authorList>
    </citation>
    <scope>IDENTIFICATION</scope>
</reference>
<dbReference type="GO" id="GO:0046295">
    <property type="term" value="P:glycolate biosynthetic process"/>
    <property type="evidence" value="ECO:0007669"/>
    <property type="project" value="TreeGrafter"/>
</dbReference>
<proteinExistence type="inferred from homology"/>
<dbReference type="GO" id="GO:1903189">
    <property type="term" value="P:glyoxal metabolic process"/>
    <property type="evidence" value="ECO:0007669"/>
    <property type="project" value="TreeGrafter"/>
</dbReference>
<dbReference type="InterPro" id="IPR029062">
    <property type="entry name" value="Class_I_gatase-like"/>
</dbReference>
<organism evidence="3 4">
    <name type="scientific">Sinocyclocheilus grahami</name>
    <name type="common">Dianchi golden-line fish</name>
    <name type="synonym">Barbus grahami</name>
    <dbReference type="NCBI Taxonomy" id="75366"/>
    <lineage>
        <taxon>Eukaryota</taxon>
        <taxon>Metazoa</taxon>
        <taxon>Chordata</taxon>
        <taxon>Craniata</taxon>
        <taxon>Vertebrata</taxon>
        <taxon>Euteleostomi</taxon>
        <taxon>Actinopterygii</taxon>
        <taxon>Neopterygii</taxon>
        <taxon>Teleostei</taxon>
        <taxon>Ostariophysi</taxon>
        <taxon>Cypriniformes</taxon>
        <taxon>Cyprinidae</taxon>
        <taxon>Cyprininae</taxon>
        <taxon>Sinocyclocheilus</taxon>
    </lineage>
</organism>
<evidence type="ECO:0000256" key="1">
    <source>
        <dbReference type="ARBA" id="ARBA00008542"/>
    </source>
</evidence>
<dbReference type="PANTHER" id="PTHR48094">
    <property type="entry name" value="PROTEIN/NUCLEIC ACID DEGLYCASE DJ-1-RELATED"/>
    <property type="match status" value="1"/>
</dbReference>
<reference evidence="3" key="2">
    <citation type="submission" date="2025-09" db="UniProtKB">
        <authorList>
            <consortium name="Ensembl"/>
        </authorList>
    </citation>
    <scope>IDENTIFICATION</scope>
</reference>
<dbReference type="AlphaFoldDB" id="A0A672K2D6"/>
<dbReference type="PANTHER" id="PTHR48094:SF12">
    <property type="entry name" value="PARKINSON DISEASE PROTEIN 7 HOMOLOG"/>
    <property type="match status" value="1"/>
</dbReference>
<dbReference type="Gene3D" id="3.40.50.880">
    <property type="match status" value="1"/>
</dbReference>
<dbReference type="Ensembl" id="ENSSGRT00000005328.1">
    <property type="protein sequence ID" value="ENSSGRP00000004924.1"/>
    <property type="gene ID" value="ENSSGRG00000003123.1"/>
</dbReference>
<keyword evidence="4" id="KW-1185">Reference proteome</keyword>
<evidence type="ECO:0000259" key="2">
    <source>
        <dbReference type="Pfam" id="PF01965"/>
    </source>
</evidence>
<gene>
    <name evidence="3" type="primary">LOC107580665</name>
</gene>
<evidence type="ECO:0000313" key="4">
    <source>
        <dbReference type="Proteomes" id="UP000472262"/>
    </source>
</evidence>
<comment type="similarity">
    <text evidence="1">Belongs to the peptidase C56 family.</text>
</comment>